<evidence type="ECO:0000256" key="1">
    <source>
        <dbReference type="SAM" id="MobiDB-lite"/>
    </source>
</evidence>
<gene>
    <name evidence="2" type="ORF">B9Z19DRAFT_1076286</name>
</gene>
<dbReference type="SUPFAM" id="SSF57756">
    <property type="entry name" value="Retrovirus zinc finger-like domains"/>
    <property type="match status" value="1"/>
</dbReference>
<evidence type="ECO:0000313" key="3">
    <source>
        <dbReference type="Proteomes" id="UP000244722"/>
    </source>
</evidence>
<organism evidence="2 3">
    <name type="scientific">Tuber borchii</name>
    <name type="common">White truffle</name>
    <dbReference type="NCBI Taxonomy" id="42251"/>
    <lineage>
        <taxon>Eukaryota</taxon>
        <taxon>Fungi</taxon>
        <taxon>Dikarya</taxon>
        <taxon>Ascomycota</taxon>
        <taxon>Pezizomycotina</taxon>
        <taxon>Pezizomycetes</taxon>
        <taxon>Pezizales</taxon>
        <taxon>Tuberaceae</taxon>
        <taxon>Tuber</taxon>
    </lineage>
</organism>
<dbReference type="EMBL" id="NESQ01000038">
    <property type="protein sequence ID" value="PUU81846.1"/>
    <property type="molecule type" value="Genomic_DNA"/>
</dbReference>
<feature type="compositionally biased region" description="Basic residues" evidence="1">
    <location>
        <begin position="15"/>
        <end position="32"/>
    </location>
</feature>
<comment type="caution">
    <text evidence="2">The sequence shown here is derived from an EMBL/GenBank/DDBJ whole genome shotgun (WGS) entry which is preliminary data.</text>
</comment>
<proteinExistence type="predicted"/>
<feature type="region of interest" description="Disordered" evidence="1">
    <location>
        <begin position="1"/>
        <end position="55"/>
    </location>
</feature>
<feature type="compositionally biased region" description="Polar residues" evidence="1">
    <location>
        <begin position="42"/>
        <end position="55"/>
    </location>
</feature>
<evidence type="ECO:0008006" key="4">
    <source>
        <dbReference type="Google" id="ProtNLM"/>
    </source>
</evidence>
<reference evidence="2 3" key="1">
    <citation type="submission" date="2017-04" db="EMBL/GenBank/DDBJ databases">
        <title>Draft genome sequence of Tuber borchii Vittad., a whitish edible truffle.</title>
        <authorList>
            <consortium name="DOE Joint Genome Institute"/>
            <person name="Murat C."/>
            <person name="Kuo A."/>
            <person name="Barry K.W."/>
            <person name="Clum A."/>
            <person name="Dockter R.B."/>
            <person name="Fauchery L."/>
            <person name="Iotti M."/>
            <person name="Kohler A."/>
            <person name="Labutti K."/>
            <person name="Lindquist E.A."/>
            <person name="Lipzen A."/>
            <person name="Ohm R.A."/>
            <person name="Wang M."/>
            <person name="Grigoriev I.V."/>
            <person name="Zambonelli A."/>
            <person name="Martin F.M."/>
        </authorList>
    </citation>
    <scope>NUCLEOTIDE SEQUENCE [LARGE SCALE GENOMIC DNA]</scope>
    <source>
        <strain evidence="2 3">Tbo3840</strain>
    </source>
</reference>
<evidence type="ECO:0000313" key="2">
    <source>
        <dbReference type="EMBL" id="PUU81846.1"/>
    </source>
</evidence>
<dbReference type="GO" id="GO:0003676">
    <property type="term" value="F:nucleic acid binding"/>
    <property type="evidence" value="ECO:0007669"/>
    <property type="project" value="InterPro"/>
</dbReference>
<sequence>VDKDSCLYSNERGHWARRCHKKKKKEKNSRGGRRNESHDSRPSANSASARGNLQA</sequence>
<dbReference type="Gene3D" id="4.10.60.10">
    <property type="entry name" value="Zinc finger, CCHC-type"/>
    <property type="match status" value="1"/>
</dbReference>
<name>A0A2T7A280_TUBBO</name>
<dbReference type="AlphaFoldDB" id="A0A2T7A280"/>
<dbReference type="GO" id="GO:0008270">
    <property type="term" value="F:zinc ion binding"/>
    <property type="evidence" value="ECO:0007669"/>
    <property type="project" value="InterPro"/>
</dbReference>
<dbReference type="Proteomes" id="UP000244722">
    <property type="component" value="Unassembled WGS sequence"/>
</dbReference>
<dbReference type="InterPro" id="IPR036875">
    <property type="entry name" value="Znf_CCHC_sf"/>
</dbReference>
<protein>
    <recommendedName>
        <fullName evidence="4">CCHC-type domain-containing protein</fullName>
    </recommendedName>
</protein>
<keyword evidence="3" id="KW-1185">Reference proteome</keyword>
<accession>A0A2T7A280</accession>
<feature type="non-terminal residue" evidence="2">
    <location>
        <position position="1"/>
    </location>
</feature>